<reference evidence="7" key="1">
    <citation type="submission" date="2020-09" db="EMBL/GenBank/DDBJ databases">
        <authorList>
            <person name="Kikuchi T."/>
        </authorList>
    </citation>
    <scope>NUCLEOTIDE SEQUENCE</scope>
    <source>
        <strain evidence="7">SH1</strain>
    </source>
</reference>
<dbReference type="Proteomes" id="UP000783686">
    <property type="component" value="Unassembled WGS sequence"/>
</dbReference>
<dbReference type="Proteomes" id="UP000614601">
    <property type="component" value="Unassembled WGS sequence"/>
</dbReference>
<gene>
    <name evidence="7" type="ORF">BOKJ2_LOCUS188</name>
</gene>
<feature type="region of interest" description="Disordered" evidence="6">
    <location>
        <begin position="586"/>
        <end position="613"/>
    </location>
</feature>
<feature type="repeat" description="TPR" evidence="4">
    <location>
        <begin position="385"/>
        <end position="418"/>
    </location>
</feature>
<dbReference type="OrthoDB" id="329563at2759"/>
<dbReference type="GO" id="GO:0031145">
    <property type="term" value="P:anaphase-promoting complex-dependent catabolic process"/>
    <property type="evidence" value="ECO:0007669"/>
    <property type="project" value="TreeGrafter"/>
</dbReference>
<feature type="compositionally biased region" description="Polar residues" evidence="6">
    <location>
        <begin position="255"/>
        <end position="264"/>
    </location>
</feature>
<dbReference type="EMBL" id="CAJFCW020000001">
    <property type="protein sequence ID" value="CAG9077741.1"/>
    <property type="molecule type" value="Genomic_DNA"/>
</dbReference>
<dbReference type="GO" id="GO:0016567">
    <property type="term" value="P:protein ubiquitination"/>
    <property type="evidence" value="ECO:0007669"/>
    <property type="project" value="TreeGrafter"/>
</dbReference>
<dbReference type="Gene3D" id="1.25.40.10">
    <property type="entry name" value="Tetratricopeptide repeat domain"/>
    <property type="match status" value="3"/>
</dbReference>
<feature type="repeat" description="TPR" evidence="4">
    <location>
        <begin position="487"/>
        <end position="520"/>
    </location>
</feature>
<dbReference type="SMART" id="SM00028">
    <property type="entry name" value="TPR"/>
    <property type="match status" value="8"/>
</dbReference>
<feature type="repeat" description="TPR" evidence="4">
    <location>
        <begin position="419"/>
        <end position="452"/>
    </location>
</feature>
<dbReference type="PROSITE" id="PS50005">
    <property type="entry name" value="TPR"/>
    <property type="match status" value="5"/>
</dbReference>
<dbReference type="PANTHER" id="PTHR12558">
    <property type="entry name" value="CELL DIVISION CYCLE 16,23,27"/>
    <property type="match status" value="1"/>
</dbReference>
<dbReference type="AlphaFoldDB" id="A0A811JQC5"/>
<dbReference type="SUPFAM" id="SSF48452">
    <property type="entry name" value="TPR-like"/>
    <property type="match status" value="3"/>
</dbReference>
<evidence type="ECO:0000256" key="5">
    <source>
        <dbReference type="SAM" id="Coils"/>
    </source>
</evidence>
<comment type="similarity">
    <text evidence="2">Belongs to the APC3/CDC27 family.</text>
</comment>
<protein>
    <recommendedName>
        <fullName evidence="3">Cell division cycle protein 27 homolog</fullName>
    </recommendedName>
</protein>
<name>A0A811JQC5_9BILA</name>
<evidence type="ECO:0000256" key="6">
    <source>
        <dbReference type="SAM" id="MobiDB-lite"/>
    </source>
</evidence>
<keyword evidence="5" id="KW-0175">Coiled coil</keyword>
<dbReference type="Pfam" id="PF13181">
    <property type="entry name" value="TPR_8"/>
    <property type="match status" value="1"/>
</dbReference>
<feature type="repeat" description="TPR" evidence="4">
    <location>
        <begin position="555"/>
        <end position="588"/>
    </location>
</feature>
<dbReference type="InterPro" id="IPR019734">
    <property type="entry name" value="TPR_rpt"/>
</dbReference>
<feature type="coiled-coil region" evidence="5">
    <location>
        <begin position="497"/>
        <end position="550"/>
    </location>
</feature>
<feature type="repeat" description="TPR" evidence="4">
    <location>
        <begin position="453"/>
        <end position="486"/>
    </location>
</feature>
<dbReference type="GO" id="GO:0005680">
    <property type="term" value="C:anaphase-promoting complex"/>
    <property type="evidence" value="ECO:0007669"/>
    <property type="project" value="TreeGrafter"/>
</dbReference>
<accession>A0A811JQC5</accession>
<feature type="compositionally biased region" description="Acidic residues" evidence="6">
    <location>
        <begin position="599"/>
        <end position="613"/>
    </location>
</feature>
<comment type="caution">
    <text evidence="7">The sequence shown here is derived from an EMBL/GenBank/DDBJ whole genome shotgun (WGS) entry which is preliminary data.</text>
</comment>
<dbReference type="Pfam" id="PF12895">
    <property type="entry name" value="ANAPC3"/>
    <property type="match status" value="1"/>
</dbReference>
<keyword evidence="1 4" id="KW-0802">TPR repeat</keyword>
<dbReference type="EMBL" id="CAJFDH010000001">
    <property type="protein sequence ID" value="CAD5205504.1"/>
    <property type="molecule type" value="Genomic_DNA"/>
</dbReference>
<evidence type="ECO:0000256" key="1">
    <source>
        <dbReference type="ARBA" id="ARBA00022803"/>
    </source>
</evidence>
<dbReference type="Pfam" id="PF13432">
    <property type="entry name" value="TPR_16"/>
    <property type="match status" value="1"/>
</dbReference>
<evidence type="ECO:0000256" key="2">
    <source>
        <dbReference type="ARBA" id="ARBA00038210"/>
    </source>
</evidence>
<proteinExistence type="inferred from homology"/>
<dbReference type="GO" id="GO:0005737">
    <property type="term" value="C:cytoplasm"/>
    <property type="evidence" value="ECO:0007669"/>
    <property type="project" value="TreeGrafter"/>
</dbReference>
<dbReference type="PANTHER" id="PTHR12558:SF13">
    <property type="entry name" value="CELL DIVISION CYCLE PROTEIN 27 HOMOLOG"/>
    <property type="match status" value="1"/>
</dbReference>
<dbReference type="InterPro" id="IPR011990">
    <property type="entry name" value="TPR-like_helical_dom_sf"/>
</dbReference>
<evidence type="ECO:0000313" key="8">
    <source>
        <dbReference type="Proteomes" id="UP000614601"/>
    </source>
</evidence>
<dbReference type="Pfam" id="PF14559">
    <property type="entry name" value="TPR_19"/>
    <property type="match status" value="1"/>
</dbReference>
<evidence type="ECO:0000256" key="3">
    <source>
        <dbReference type="ARBA" id="ARBA00039307"/>
    </source>
</evidence>
<dbReference type="GO" id="GO:0007091">
    <property type="term" value="P:metaphase/anaphase transition of mitotic cell cycle"/>
    <property type="evidence" value="ECO:0007669"/>
    <property type="project" value="TreeGrafter"/>
</dbReference>
<feature type="region of interest" description="Disordered" evidence="6">
    <location>
        <begin position="234"/>
        <end position="273"/>
    </location>
</feature>
<keyword evidence="8" id="KW-1185">Reference proteome</keyword>
<sequence>MCGTQHYNRPTNMTTTAEQRQECLDVILPISVENVIQTCLTHFDYENAVILAEVLYAKEKSDSALLLYAQCLMRWNKTSAAYELLKREGYNRCGQARYIYAKCAYMLRKIDEAETALRAEGSSYNNVQIHESFDEATQPFAHKLLGQVYTEIGRLDLARGHYTLSLVGNPILFDTMQLFGQLGGESVPKLFSTLSDENEACPIKLLRRYNERIQRVRSRCLNVPLAPQKAVISPVSPIRPPSQTNMLIKKRRPPTSISQPTRHSVSPPRTKKSTNADKACVEFMLQLSEAVHAFSLYRCDEALQILNQCSMVFRPLSIGLRLRGIVLFELRDYARSSEVLLELRRVFPSRIEGMESLSTALWQLQNHHQLSALAADLINTNRDSAITWCVVGNSLSLEKHHEAAVEAFERAIQINPRFGYAYSLLGHELIDLTKLDRALEAFKQAHIHSPNDYRALYGEGLVHFKNEKFDHSLVVFKKAVKINPRNVTLLCQLAIVEHALKRNNEAMEHLRRALEIEPNSIASRYHKARILFDQQQYKEAEKELNDLKNLSPDEAHVFFLLGRVHRRLGDQHRAMLNFSWATEIDPRGEQNQSTVSDGPYDDDAVDQNDTDRN</sequence>
<evidence type="ECO:0000256" key="4">
    <source>
        <dbReference type="PROSITE-ProRule" id="PRU00339"/>
    </source>
</evidence>
<dbReference type="GO" id="GO:0051301">
    <property type="term" value="P:cell division"/>
    <property type="evidence" value="ECO:0007669"/>
    <property type="project" value="TreeGrafter"/>
</dbReference>
<organism evidence="7 8">
    <name type="scientific">Bursaphelenchus okinawaensis</name>
    <dbReference type="NCBI Taxonomy" id="465554"/>
    <lineage>
        <taxon>Eukaryota</taxon>
        <taxon>Metazoa</taxon>
        <taxon>Ecdysozoa</taxon>
        <taxon>Nematoda</taxon>
        <taxon>Chromadorea</taxon>
        <taxon>Rhabditida</taxon>
        <taxon>Tylenchina</taxon>
        <taxon>Tylenchomorpha</taxon>
        <taxon>Aphelenchoidea</taxon>
        <taxon>Aphelenchoididae</taxon>
        <taxon>Bursaphelenchus</taxon>
    </lineage>
</organism>
<evidence type="ECO:0000313" key="7">
    <source>
        <dbReference type="EMBL" id="CAD5205504.1"/>
    </source>
</evidence>